<protein>
    <submittedName>
        <fullName evidence="4">Uncharacterized protein</fullName>
    </submittedName>
</protein>
<feature type="region of interest" description="Disordered" evidence="1">
    <location>
        <begin position="555"/>
        <end position="577"/>
    </location>
</feature>
<evidence type="ECO:0000313" key="4">
    <source>
        <dbReference type="EMBL" id="TWW66858.1"/>
    </source>
</evidence>
<evidence type="ECO:0000259" key="2">
    <source>
        <dbReference type="PROSITE" id="PS50003"/>
    </source>
</evidence>
<dbReference type="SUPFAM" id="SSF50729">
    <property type="entry name" value="PH domain-like"/>
    <property type="match status" value="2"/>
</dbReference>
<proteinExistence type="predicted"/>
<comment type="caution">
    <text evidence="4">The sequence shown here is derived from an EMBL/GenBank/DDBJ whole genome shotgun (WGS) entry which is preliminary data.</text>
</comment>
<feature type="compositionally biased region" description="Basic and acidic residues" evidence="1">
    <location>
        <begin position="555"/>
        <end position="564"/>
    </location>
</feature>
<dbReference type="Pfam" id="PF00169">
    <property type="entry name" value="PH"/>
    <property type="match status" value="2"/>
</dbReference>
<dbReference type="Gene3D" id="2.30.29.30">
    <property type="entry name" value="Pleckstrin-homology domain (PH domain)/Phosphotyrosine-binding domain (PTB)"/>
    <property type="match status" value="2"/>
</dbReference>
<dbReference type="Proteomes" id="UP000324091">
    <property type="component" value="Chromosome 20"/>
</dbReference>
<dbReference type="EMBL" id="RHFK02000013">
    <property type="protein sequence ID" value="TWW66858.1"/>
    <property type="molecule type" value="Genomic_DNA"/>
</dbReference>
<dbReference type="CDD" id="cd00136">
    <property type="entry name" value="PDZ_canonical"/>
    <property type="match status" value="1"/>
</dbReference>
<feature type="compositionally biased region" description="Basic and acidic residues" evidence="1">
    <location>
        <begin position="49"/>
        <end position="62"/>
    </location>
</feature>
<evidence type="ECO:0000259" key="3">
    <source>
        <dbReference type="PROSITE" id="PS50106"/>
    </source>
</evidence>
<organism evidence="4 5">
    <name type="scientific">Takifugu flavidus</name>
    <name type="common">sansaifugu</name>
    <dbReference type="NCBI Taxonomy" id="433684"/>
    <lineage>
        <taxon>Eukaryota</taxon>
        <taxon>Metazoa</taxon>
        <taxon>Chordata</taxon>
        <taxon>Craniata</taxon>
        <taxon>Vertebrata</taxon>
        <taxon>Euteleostomi</taxon>
        <taxon>Actinopterygii</taxon>
        <taxon>Neopterygii</taxon>
        <taxon>Teleostei</taxon>
        <taxon>Neoteleostei</taxon>
        <taxon>Acanthomorphata</taxon>
        <taxon>Eupercaria</taxon>
        <taxon>Tetraodontiformes</taxon>
        <taxon>Tetradontoidea</taxon>
        <taxon>Tetraodontidae</taxon>
        <taxon>Takifugu</taxon>
    </lineage>
</organism>
<feature type="compositionally biased region" description="Polar residues" evidence="1">
    <location>
        <begin position="182"/>
        <end position="195"/>
    </location>
</feature>
<feature type="region of interest" description="Disordered" evidence="1">
    <location>
        <begin position="1"/>
        <end position="71"/>
    </location>
</feature>
<feature type="domain" description="PH" evidence="2">
    <location>
        <begin position="908"/>
        <end position="1005"/>
    </location>
</feature>
<reference evidence="4 5" key="1">
    <citation type="submission" date="2019-04" db="EMBL/GenBank/DDBJ databases">
        <title>Chromosome genome assembly for Takifugu flavidus.</title>
        <authorList>
            <person name="Xiao S."/>
        </authorList>
    </citation>
    <scope>NUCLEOTIDE SEQUENCE [LARGE SCALE GENOMIC DNA]</scope>
    <source>
        <strain evidence="4">HTHZ2018</strain>
        <tissue evidence="4">Muscle</tissue>
    </source>
</reference>
<dbReference type="PROSITE" id="PS50003">
    <property type="entry name" value="PH_DOMAIN"/>
    <property type="match status" value="2"/>
</dbReference>
<dbReference type="SMART" id="SM00228">
    <property type="entry name" value="PDZ"/>
    <property type="match status" value="1"/>
</dbReference>
<dbReference type="InterPro" id="IPR001478">
    <property type="entry name" value="PDZ"/>
</dbReference>
<evidence type="ECO:0000313" key="5">
    <source>
        <dbReference type="Proteomes" id="UP000324091"/>
    </source>
</evidence>
<dbReference type="InterPro" id="IPR001849">
    <property type="entry name" value="PH_domain"/>
</dbReference>
<name>A0A5C6NJD7_9TELE</name>
<feature type="region of interest" description="Disordered" evidence="1">
    <location>
        <begin position="160"/>
        <end position="195"/>
    </location>
</feature>
<feature type="region of interest" description="Disordered" evidence="1">
    <location>
        <begin position="428"/>
        <end position="457"/>
    </location>
</feature>
<keyword evidence="5" id="KW-1185">Reference proteome</keyword>
<dbReference type="PANTHER" id="PTHR12752:SF2">
    <property type="entry name" value="PDZ AND PLECKSTRIN HOMOLOGY DOMAINS 1"/>
    <property type="match status" value="1"/>
</dbReference>
<dbReference type="SUPFAM" id="SSF50156">
    <property type="entry name" value="PDZ domain-like"/>
    <property type="match status" value="1"/>
</dbReference>
<dbReference type="Gene3D" id="2.30.42.10">
    <property type="match status" value="1"/>
</dbReference>
<dbReference type="InterPro" id="IPR011993">
    <property type="entry name" value="PH-like_dom_sf"/>
</dbReference>
<feature type="domain" description="PH" evidence="2">
    <location>
        <begin position="780"/>
        <end position="882"/>
    </location>
</feature>
<dbReference type="SMART" id="SM00233">
    <property type="entry name" value="PH"/>
    <property type="match status" value="2"/>
</dbReference>
<sequence>MSKRGRRRSSKRRKSSGSKSTSPYNQQENQSCSYKDEMKKDQNVLSASENERKCKSEQEEGHTNLSPNPNVVYMKTTEDKEKGMKITTSVSVSDMKHSFPKITFQLSHELLAENPSLSEMKKRKSFGLNLKLEMKEGAELNNPALKSNFHFIYGEDCKYPPPDVESPEGPSQHPWTSRESHSTNQTQEQTSTMWESPNVSQYYSQHHRHHPVVNISPLTMRKHIQRNVDPEKCQNVAPTEQRSAPVSPLRSAMLGELAFSRITQRLFHPAPNITPKTDGGTTFSGAPLFSGSEQHPGDISLVEDHSCPKRKSWIQNKDAEKRGCFFPIKRCNTFPGMSEALGMTREVLVSPYHGCVWSLIMNSLPFNTVRLGNLHQQKIHLSSFGNRKCQCPQSRRSSTSVPEIPKYPQDMKIGRLQPCGRQTVSRCPHENVELDRDDPEGKISEEADSGFCPELEGEHLSPEQLPEELHPPQRHSHTPMLCQPVEAGGEQDGASLIPHITAASDLTSGPVDSTCGQHLIPITVEPPHTFPSATSALSNQWSEETNDLLLDTEKREEEEKHKADISSAQDSTDKLDQKLPKVDETPRFSLDNSHHLRPVDSSVSDHWAAKRKLFKENKQWSSAGGSSIASDMTEEQACEDCPPVDMAAQDEDRGFYAETFYSSAWVYQGDDSPGTVPPSLNSRTRAVSIRERTVKISKGTGEYPWGFRIQFSKPIVVTEVDTNGAAEEAGLIVGDSVLAVNGTDVTSIPHSEAANLARQGPDLLTLTIGSDIARYPSSPRPACRGYLYKRTQSGLIKGWRKRWFVLTHECCLCYYRHRRDEGRQRPLHAVRLEGAEVRPHTSLGRPFVFKCCPQAGSRVFFFCATSSQEMKRWLEAMEKAIRPVTQQTHVWEDVTRHNCSLPPLAVKSPECLGLLHKLDRSKDTWVQHYCILKDGCLSFYSGIRATHAQGGIYLQGYMVREQPYGSKKSSIELKPPSDEFKTFYFCAENATENKRWILALQASVKKWLPLHQALQDYMDQPPEETRM</sequence>
<feature type="compositionally biased region" description="Polar residues" evidence="1">
    <location>
        <begin position="21"/>
        <end position="33"/>
    </location>
</feature>
<evidence type="ECO:0000256" key="1">
    <source>
        <dbReference type="SAM" id="MobiDB-lite"/>
    </source>
</evidence>
<dbReference type="InterPro" id="IPR036034">
    <property type="entry name" value="PDZ_sf"/>
</dbReference>
<dbReference type="PROSITE" id="PS50106">
    <property type="entry name" value="PDZ"/>
    <property type="match status" value="1"/>
</dbReference>
<dbReference type="PANTHER" id="PTHR12752">
    <property type="entry name" value="PHOSPHOINOSITOL 3-PHOSPHATE-BINDING PROTEIN"/>
    <property type="match status" value="1"/>
</dbReference>
<feature type="compositionally biased region" description="Basic and acidic residues" evidence="1">
    <location>
        <begin position="428"/>
        <end position="445"/>
    </location>
</feature>
<dbReference type="AlphaFoldDB" id="A0A5C6NJD7"/>
<dbReference type="Pfam" id="PF00595">
    <property type="entry name" value="PDZ"/>
    <property type="match status" value="1"/>
</dbReference>
<accession>A0A5C6NJD7</accession>
<feature type="compositionally biased region" description="Basic residues" evidence="1">
    <location>
        <begin position="1"/>
        <end position="16"/>
    </location>
</feature>
<feature type="domain" description="PDZ" evidence="3">
    <location>
        <begin position="693"/>
        <end position="768"/>
    </location>
</feature>
<gene>
    <name evidence="4" type="ORF">D4764_20G0008900</name>
</gene>